<keyword evidence="1" id="KW-0812">Transmembrane</keyword>
<feature type="transmembrane region" description="Helical" evidence="1">
    <location>
        <begin position="12"/>
        <end position="33"/>
    </location>
</feature>
<dbReference type="KEGG" id="dal:Dalk_3054"/>
<reference evidence="2 3" key="1">
    <citation type="journal article" date="2012" name="Environ. Microbiol.">
        <title>The genome sequence of Desulfatibacillum alkenivorans AK-01: a blueprint for anaerobic alkane oxidation.</title>
        <authorList>
            <person name="Callaghan A.V."/>
            <person name="Morris B.E."/>
            <person name="Pereira I.A."/>
            <person name="McInerney M.J."/>
            <person name="Austin R.N."/>
            <person name="Groves J.T."/>
            <person name="Kukor J.J."/>
            <person name="Suflita J.M."/>
            <person name="Young L.Y."/>
            <person name="Zylstra G.J."/>
            <person name="Wawrik B."/>
        </authorList>
    </citation>
    <scope>NUCLEOTIDE SEQUENCE [LARGE SCALE GENOMIC DNA]</scope>
    <source>
        <strain evidence="2 3">AK-01</strain>
    </source>
</reference>
<organism evidence="2 3">
    <name type="scientific">Desulfatibacillum aliphaticivorans</name>
    <dbReference type="NCBI Taxonomy" id="218208"/>
    <lineage>
        <taxon>Bacteria</taxon>
        <taxon>Pseudomonadati</taxon>
        <taxon>Thermodesulfobacteriota</taxon>
        <taxon>Desulfobacteria</taxon>
        <taxon>Desulfobacterales</taxon>
        <taxon>Desulfatibacillaceae</taxon>
        <taxon>Desulfatibacillum</taxon>
    </lineage>
</organism>
<accession>B8FBJ1</accession>
<dbReference type="AlphaFoldDB" id="B8FBJ1"/>
<keyword evidence="1" id="KW-0472">Membrane</keyword>
<keyword evidence="3" id="KW-1185">Reference proteome</keyword>
<protein>
    <submittedName>
        <fullName evidence="2">Uncharacterized protein</fullName>
    </submittedName>
</protein>
<evidence type="ECO:0000313" key="2">
    <source>
        <dbReference type="EMBL" id="ACL04744.1"/>
    </source>
</evidence>
<keyword evidence="1" id="KW-1133">Transmembrane helix</keyword>
<proteinExistence type="predicted"/>
<evidence type="ECO:0000256" key="1">
    <source>
        <dbReference type="SAM" id="Phobius"/>
    </source>
</evidence>
<name>B8FBJ1_DESAL</name>
<dbReference type="HOGENOM" id="CLU_1110012_0_0_7"/>
<sequence>MEFRLARKRDVWVVLGLVIIVSLYAMQGRIYLWSKIKFDYGQDKSSAYYAVLEDRGRIECSDPSHQGFEITAEAFSFLSPFPVKEKSESGMISGYLFEGKSLVSVCEYLNNFQNDKGLRDLRNMMYGDEPVSLYEFNRRVLQVTPDQISFFDSMDEIRREFLQLMLKPSRAGERQCTAFTENLNIIQSGFPTPNPPDIGAAFGPVRCLVFGNNDKSYEISFIGLDQEAIDCILTSFEILERPLVSEDAGP</sequence>
<gene>
    <name evidence="2" type="ordered locus">Dalk_3054</name>
</gene>
<evidence type="ECO:0000313" key="3">
    <source>
        <dbReference type="Proteomes" id="UP000000739"/>
    </source>
</evidence>
<dbReference type="EMBL" id="CP001322">
    <property type="protein sequence ID" value="ACL04744.1"/>
    <property type="molecule type" value="Genomic_DNA"/>
</dbReference>
<dbReference type="Proteomes" id="UP000000739">
    <property type="component" value="Chromosome"/>
</dbReference>